<dbReference type="EMBL" id="LKAM01000028">
    <property type="protein sequence ID" value="KUM45136.1"/>
    <property type="molecule type" value="Genomic_DNA"/>
</dbReference>
<reference evidence="1" key="1">
    <citation type="journal article" date="2015" name="Genome Biol. Evol.">
        <title>Organellar Genomes of White Spruce (Picea glauca): Assembly and Annotation.</title>
        <authorList>
            <person name="Jackman S.D."/>
            <person name="Warren R.L."/>
            <person name="Gibb E.A."/>
            <person name="Vandervalk B.P."/>
            <person name="Mohamadi H."/>
            <person name="Chu J."/>
            <person name="Raymond A."/>
            <person name="Pleasance S."/>
            <person name="Coope R."/>
            <person name="Wildung M.R."/>
            <person name="Ritland C.E."/>
            <person name="Bousquet J."/>
            <person name="Jones S.J."/>
            <person name="Bohlmann J."/>
            <person name="Birol I."/>
        </authorList>
    </citation>
    <scope>NUCLEOTIDE SEQUENCE [LARGE SCALE GENOMIC DNA]</scope>
    <source>
        <tissue evidence="1">Flushing bud</tissue>
    </source>
</reference>
<keyword evidence="1" id="KW-0496">Mitochondrion</keyword>
<protein>
    <submittedName>
        <fullName evidence="1">Uncharacterized protein</fullName>
    </submittedName>
</protein>
<geneLocation type="mitochondrion" evidence="1"/>
<comment type="caution">
    <text evidence="1">The sequence shown here is derived from an EMBL/GenBank/DDBJ whole genome shotgun (WGS) entry which is preliminary data.</text>
</comment>
<accession>A0A101LTM9</accession>
<organism evidence="1">
    <name type="scientific">Picea glauca</name>
    <name type="common">White spruce</name>
    <name type="synonym">Pinus glauca</name>
    <dbReference type="NCBI Taxonomy" id="3330"/>
    <lineage>
        <taxon>Eukaryota</taxon>
        <taxon>Viridiplantae</taxon>
        <taxon>Streptophyta</taxon>
        <taxon>Embryophyta</taxon>
        <taxon>Tracheophyta</taxon>
        <taxon>Spermatophyta</taxon>
        <taxon>Pinopsida</taxon>
        <taxon>Pinidae</taxon>
        <taxon>Conifers I</taxon>
        <taxon>Pinales</taxon>
        <taxon>Pinaceae</taxon>
        <taxon>Picea</taxon>
    </lineage>
</organism>
<evidence type="ECO:0000313" key="1">
    <source>
        <dbReference type="EMBL" id="KUM45136.1"/>
    </source>
</evidence>
<gene>
    <name evidence="1" type="ORF">ABT39_MTgene3636</name>
</gene>
<name>A0A101LTM9_PICGL</name>
<sequence length="53" mass="6120">MWNTTLKRCKMKLVGNIRLLAHIGGVRFSNTLSTFPCKMIDHRTCGRYPLKLV</sequence>
<dbReference type="AlphaFoldDB" id="A0A101LTM9"/>
<proteinExistence type="predicted"/>